<comment type="caution">
    <text evidence="1">The sequence shown here is derived from an EMBL/GenBank/DDBJ whole genome shotgun (WGS) entry which is preliminary data.</text>
</comment>
<evidence type="ECO:0000313" key="2">
    <source>
        <dbReference type="Proteomes" id="UP000324897"/>
    </source>
</evidence>
<feature type="non-terminal residue" evidence="1">
    <location>
        <position position="1"/>
    </location>
</feature>
<keyword evidence="2" id="KW-1185">Reference proteome</keyword>
<accession>A0A5J9VC61</accession>
<name>A0A5J9VC61_9POAL</name>
<organism evidence="1 2">
    <name type="scientific">Eragrostis curvula</name>
    <name type="common">weeping love grass</name>
    <dbReference type="NCBI Taxonomy" id="38414"/>
    <lineage>
        <taxon>Eukaryota</taxon>
        <taxon>Viridiplantae</taxon>
        <taxon>Streptophyta</taxon>
        <taxon>Embryophyta</taxon>
        <taxon>Tracheophyta</taxon>
        <taxon>Spermatophyta</taxon>
        <taxon>Magnoliopsida</taxon>
        <taxon>Liliopsida</taxon>
        <taxon>Poales</taxon>
        <taxon>Poaceae</taxon>
        <taxon>PACMAD clade</taxon>
        <taxon>Chloridoideae</taxon>
        <taxon>Eragrostideae</taxon>
        <taxon>Eragrostidinae</taxon>
        <taxon>Eragrostis</taxon>
    </lineage>
</organism>
<dbReference type="EMBL" id="RWGY01000011">
    <property type="protein sequence ID" value="TVU33061.1"/>
    <property type="molecule type" value="Genomic_DNA"/>
</dbReference>
<dbReference type="Proteomes" id="UP000324897">
    <property type="component" value="Chromosome 1"/>
</dbReference>
<proteinExistence type="predicted"/>
<reference evidence="1 2" key="1">
    <citation type="journal article" date="2019" name="Sci. Rep.">
        <title>A high-quality genome of Eragrostis curvula grass provides insights into Poaceae evolution and supports new strategies to enhance forage quality.</title>
        <authorList>
            <person name="Carballo J."/>
            <person name="Santos B.A.C.M."/>
            <person name="Zappacosta D."/>
            <person name="Garbus I."/>
            <person name="Selva J.P."/>
            <person name="Gallo C.A."/>
            <person name="Diaz A."/>
            <person name="Albertini E."/>
            <person name="Caccamo M."/>
            <person name="Echenique V."/>
        </authorList>
    </citation>
    <scope>NUCLEOTIDE SEQUENCE [LARGE SCALE GENOMIC DNA]</scope>
    <source>
        <strain evidence="2">cv. Victoria</strain>
        <tissue evidence="1">Leaf</tissue>
    </source>
</reference>
<dbReference type="Gramene" id="TVU33061">
    <property type="protein sequence ID" value="TVU33061"/>
    <property type="gene ID" value="EJB05_24845"/>
</dbReference>
<gene>
    <name evidence="1" type="ORF">EJB05_24845</name>
</gene>
<evidence type="ECO:0000313" key="1">
    <source>
        <dbReference type="EMBL" id="TVU33061.1"/>
    </source>
</evidence>
<sequence length="93" mass="10221">MADPPVAELWHTVPHLRIVIPKSLHRNQQGASNTETIRSCASSKLGKKLLPVPTINNSIKVRTLYGLAYSDAFTPILITSTKPEMENNNVGLD</sequence>
<protein>
    <submittedName>
        <fullName evidence="1">Uncharacterized protein</fullName>
    </submittedName>
</protein>
<dbReference type="AlphaFoldDB" id="A0A5J9VC61"/>